<evidence type="ECO:0000313" key="3">
    <source>
        <dbReference type="Proteomes" id="UP000637774"/>
    </source>
</evidence>
<keyword evidence="1" id="KW-1133">Transmembrane helix</keyword>
<name>A0ABQ2A9X0_9BACT</name>
<accession>A0ABQ2A9X0</accession>
<comment type="caution">
    <text evidence="2">The sequence shown here is derived from an EMBL/GenBank/DDBJ whole genome shotgun (WGS) entry which is preliminary data.</text>
</comment>
<feature type="transmembrane region" description="Helical" evidence="1">
    <location>
        <begin position="23"/>
        <end position="43"/>
    </location>
</feature>
<protein>
    <submittedName>
        <fullName evidence="2">Uncharacterized protein</fullName>
    </submittedName>
</protein>
<dbReference type="EMBL" id="BMGY01000035">
    <property type="protein sequence ID" value="GGH88858.1"/>
    <property type="molecule type" value="Genomic_DNA"/>
</dbReference>
<evidence type="ECO:0000313" key="2">
    <source>
        <dbReference type="EMBL" id="GGH88858.1"/>
    </source>
</evidence>
<reference evidence="3" key="1">
    <citation type="journal article" date="2019" name="Int. J. Syst. Evol. Microbiol.">
        <title>The Global Catalogue of Microorganisms (GCM) 10K type strain sequencing project: providing services to taxonomists for standard genome sequencing and annotation.</title>
        <authorList>
            <consortium name="The Broad Institute Genomics Platform"/>
            <consortium name="The Broad Institute Genome Sequencing Center for Infectious Disease"/>
            <person name="Wu L."/>
            <person name="Ma J."/>
        </authorList>
    </citation>
    <scope>NUCLEOTIDE SEQUENCE [LARGE SCALE GENOMIC DNA]</scope>
    <source>
        <strain evidence="3">CGMCC 1.14966</strain>
    </source>
</reference>
<gene>
    <name evidence="2" type="ORF">GCM10011495_31100</name>
</gene>
<keyword evidence="1" id="KW-0472">Membrane</keyword>
<dbReference type="Proteomes" id="UP000637774">
    <property type="component" value="Unassembled WGS sequence"/>
</dbReference>
<keyword evidence="3" id="KW-1185">Reference proteome</keyword>
<organism evidence="2 3">
    <name type="scientific">Hymenobacter frigidus</name>
    <dbReference type="NCBI Taxonomy" id="1524095"/>
    <lineage>
        <taxon>Bacteria</taxon>
        <taxon>Pseudomonadati</taxon>
        <taxon>Bacteroidota</taxon>
        <taxon>Cytophagia</taxon>
        <taxon>Cytophagales</taxon>
        <taxon>Hymenobacteraceae</taxon>
        <taxon>Hymenobacter</taxon>
    </lineage>
</organism>
<proteinExistence type="predicted"/>
<keyword evidence="1" id="KW-0812">Transmembrane</keyword>
<evidence type="ECO:0000256" key="1">
    <source>
        <dbReference type="SAM" id="Phobius"/>
    </source>
</evidence>
<sequence length="79" mass="8779">MTSLTGGQAQTNRTVSLNRRGRIPFTTLGRFLFFVLLALAGYFRANAQGPPNRYVVVTFEERYHVSQHGAVAAAYLAFL</sequence>